<dbReference type="AlphaFoldDB" id="A0A7J7UPG0"/>
<organism evidence="1 2">
    <name type="scientific">Myotis myotis</name>
    <name type="common">Greater mouse-eared bat</name>
    <name type="synonym">Vespertilio myotis</name>
    <dbReference type="NCBI Taxonomy" id="51298"/>
    <lineage>
        <taxon>Eukaryota</taxon>
        <taxon>Metazoa</taxon>
        <taxon>Chordata</taxon>
        <taxon>Craniata</taxon>
        <taxon>Vertebrata</taxon>
        <taxon>Euteleostomi</taxon>
        <taxon>Mammalia</taxon>
        <taxon>Eutheria</taxon>
        <taxon>Laurasiatheria</taxon>
        <taxon>Chiroptera</taxon>
        <taxon>Yangochiroptera</taxon>
        <taxon>Vespertilionidae</taxon>
        <taxon>Myotis</taxon>
    </lineage>
</organism>
<accession>A0A7J7UPG0</accession>
<evidence type="ECO:0000313" key="1">
    <source>
        <dbReference type="EMBL" id="KAF6314748.1"/>
    </source>
</evidence>
<keyword evidence="2" id="KW-1185">Reference proteome</keyword>
<comment type="caution">
    <text evidence="1">The sequence shown here is derived from an EMBL/GenBank/DDBJ whole genome shotgun (WGS) entry which is preliminary data.</text>
</comment>
<sequence>MSWRSSGEVYQEVALARVSLLWPGCGVLPAFRCLSQHFQPTEERHDARCYYKWHLAISPSEVLSSRGPGPSDSLVRLALLHTPVGQQSLHAARCQLHPFHSTLPVGPLNQFTMCRVPGAWDPLLSPSGVTKSMASPLKKLGSDSVPLGTSQRRSWEHASGSQICSVLLFL</sequence>
<gene>
    <name evidence="1" type="ORF">mMyoMyo1_008551</name>
</gene>
<dbReference type="EMBL" id="JABWUV010000012">
    <property type="protein sequence ID" value="KAF6314748.1"/>
    <property type="molecule type" value="Genomic_DNA"/>
</dbReference>
<name>A0A7J7UPG0_MYOMY</name>
<protein>
    <submittedName>
        <fullName evidence="1">Uncharacterized protein</fullName>
    </submittedName>
</protein>
<dbReference type="Proteomes" id="UP000527355">
    <property type="component" value="Unassembled WGS sequence"/>
</dbReference>
<reference evidence="1 2" key="1">
    <citation type="journal article" date="2020" name="Nature">
        <title>Six reference-quality genomes reveal evolution of bat adaptations.</title>
        <authorList>
            <person name="Jebb D."/>
            <person name="Huang Z."/>
            <person name="Pippel M."/>
            <person name="Hughes G.M."/>
            <person name="Lavrichenko K."/>
            <person name="Devanna P."/>
            <person name="Winkler S."/>
            <person name="Jermiin L.S."/>
            <person name="Skirmuntt E.C."/>
            <person name="Katzourakis A."/>
            <person name="Burkitt-Gray L."/>
            <person name="Ray D.A."/>
            <person name="Sullivan K.A.M."/>
            <person name="Roscito J.G."/>
            <person name="Kirilenko B.M."/>
            <person name="Davalos L.M."/>
            <person name="Corthals A.P."/>
            <person name="Power M.L."/>
            <person name="Jones G."/>
            <person name="Ransome R.D."/>
            <person name="Dechmann D.K.N."/>
            <person name="Locatelli A.G."/>
            <person name="Puechmaille S.J."/>
            <person name="Fedrigo O."/>
            <person name="Jarvis E.D."/>
            <person name="Hiller M."/>
            <person name="Vernes S.C."/>
            <person name="Myers E.W."/>
            <person name="Teeling E.C."/>
        </authorList>
    </citation>
    <scope>NUCLEOTIDE SEQUENCE [LARGE SCALE GENOMIC DNA]</scope>
    <source>
        <strain evidence="1">MMyoMyo1</strain>
        <tissue evidence="1">Flight muscle</tissue>
    </source>
</reference>
<proteinExistence type="predicted"/>
<evidence type="ECO:0000313" key="2">
    <source>
        <dbReference type="Proteomes" id="UP000527355"/>
    </source>
</evidence>